<evidence type="ECO:0000313" key="6">
    <source>
        <dbReference type="EMBL" id="CAH0050572.1"/>
    </source>
</evidence>
<organism evidence="6 7">
    <name type="scientific">Clonostachys solani</name>
    <dbReference type="NCBI Taxonomy" id="160281"/>
    <lineage>
        <taxon>Eukaryota</taxon>
        <taxon>Fungi</taxon>
        <taxon>Dikarya</taxon>
        <taxon>Ascomycota</taxon>
        <taxon>Pezizomycotina</taxon>
        <taxon>Sordariomycetes</taxon>
        <taxon>Hypocreomycetidae</taxon>
        <taxon>Hypocreales</taxon>
        <taxon>Bionectriaceae</taxon>
        <taxon>Clonostachys</taxon>
    </lineage>
</organism>
<evidence type="ECO:0000256" key="3">
    <source>
        <dbReference type="ARBA" id="ARBA00023242"/>
    </source>
</evidence>
<evidence type="ECO:0000259" key="5">
    <source>
        <dbReference type="SMART" id="SM00906"/>
    </source>
</evidence>
<protein>
    <recommendedName>
        <fullName evidence="5">Xylanolytic transcriptional activator regulatory domain-containing protein</fullName>
    </recommendedName>
</protein>
<dbReference type="GO" id="GO:0000981">
    <property type="term" value="F:DNA-binding transcription factor activity, RNA polymerase II-specific"/>
    <property type="evidence" value="ECO:0007669"/>
    <property type="project" value="TreeGrafter"/>
</dbReference>
<sequence length="681" mass="74621">MTNLGHGFSFDRHNKPDSTGPSLNPSSPGSMSTNLTQHSEFTPSSHVFHSPRVAPVPQLSRLVQDCHGKPMCIGNAANLAFLQVIRRIVHDSLGYSALCDKPPVQTLLDQSQHVAAPSSRSKSNWAIDVALQPPGKPDSFEVDYLLWWYLRATNCIVYLFDASQLRLGLLSWLQNDEDGPERDTSTSAVFFLVLAVGAQAAPDDREAIAEKYFNYGRFLTMSHLMEEPAISTIQANVLIAVYLLGASRSDAASMYLGAAIRAAYALGVHRLDINKSFDSSEYVLRERLWKVLRILDLFLGASLGRSPSTYETRNTGAEADYSAANDLCAIFEVILTQVYSKPRVSTVVVQRISQYHRQWASRYSTGLANDAIPPGEIQDMGEGKRAPNISFYHLMQAYYWTIMLITRPSLIDTVSRHTSNATVESGLDEVTTSTRLSNQALAHASVDAAIRTVALLRGLISTVAVPKRLPIVVNCLFVAALVLGLAQFGDLDRMFPLHEHLLDARTLLLLFSRHDAVARSNLAAVDELQAACDLYRERRERRKMERQSLLFRGLFGTCDANFGTQLPLHGGATVDGLRQLVWPPAIGPAPVTDVHQSSGSDQGNFLSPVGSETQSLIDIGHVLSDMVPGLGPLSDIILPVSPGTLMVDSLDNILPLPTVDTRVYSLEEGLTDDGVIQNDDT</sequence>
<dbReference type="GO" id="GO:0006351">
    <property type="term" value="P:DNA-templated transcription"/>
    <property type="evidence" value="ECO:0007669"/>
    <property type="project" value="InterPro"/>
</dbReference>
<dbReference type="GO" id="GO:0005634">
    <property type="term" value="C:nucleus"/>
    <property type="evidence" value="ECO:0007669"/>
    <property type="project" value="TreeGrafter"/>
</dbReference>
<evidence type="ECO:0000256" key="2">
    <source>
        <dbReference type="ARBA" id="ARBA00023163"/>
    </source>
</evidence>
<keyword evidence="1" id="KW-0805">Transcription regulation</keyword>
<dbReference type="GO" id="GO:0000435">
    <property type="term" value="P:positive regulation of transcription from RNA polymerase II promoter by galactose"/>
    <property type="evidence" value="ECO:0007669"/>
    <property type="project" value="TreeGrafter"/>
</dbReference>
<dbReference type="GO" id="GO:0008270">
    <property type="term" value="F:zinc ion binding"/>
    <property type="evidence" value="ECO:0007669"/>
    <property type="project" value="InterPro"/>
</dbReference>
<dbReference type="PANTHER" id="PTHR47424:SF9">
    <property type="entry name" value="TAH-2"/>
    <property type="match status" value="1"/>
</dbReference>
<dbReference type="Pfam" id="PF04082">
    <property type="entry name" value="Fungal_trans"/>
    <property type="match status" value="1"/>
</dbReference>
<keyword evidence="7" id="KW-1185">Reference proteome</keyword>
<dbReference type="EMBL" id="CABFOC020000035">
    <property type="protein sequence ID" value="CAH0050572.1"/>
    <property type="molecule type" value="Genomic_DNA"/>
</dbReference>
<dbReference type="CDD" id="cd12148">
    <property type="entry name" value="fungal_TF_MHR"/>
    <property type="match status" value="1"/>
</dbReference>
<dbReference type="Proteomes" id="UP000775872">
    <property type="component" value="Unassembled WGS sequence"/>
</dbReference>
<name>A0A9P0EIM3_9HYPO</name>
<keyword evidence="2" id="KW-0804">Transcription</keyword>
<evidence type="ECO:0000313" key="7">
    <source>
        <dbReference type="Proteomes" id="UP000775872"/>
    </source>
</evidence>
<evidence type="ECO:0000256" key="1">
    <source>
        <dbReference type="ARBA" id="ARBA00023015"/>
    </source>
</evidence>
<gene>
    <name evidence="6" type="ORF">CSOL1703_00002545</name>
</gene>
<dbReference type="OrthoDB" id="47007at2759"/>
<keyword evidence="3" id="KW-0539">Nucleus</keyword>
<dbReference type="GO" id="GO:0000978">
    <property type="term" value="F:RNA polymerase II cis-regulatory region sequence-specific DNA binding"/>
    <property type="evidence" value="ECO:0007669"/>
    <property type="project" value="TreeGrafter"/>
</dbReference>
<accession>A0A9P0EIM3</accession>
<proteinExistence type="predicted"/>
<dbReference type="InterPro" id="IPR051127">
    <property type="entry name" value="Fungal_SecMet_Regulators"/>
</dbReference>
<reference evidence="7" key="1">
    <citation type="submission" date="2019-06" db="EMBL/GenBank/DDBJ databases">
        <authorList>
            <person name="Broberg M."/>
        </authorList>
    </citation>
    <scope>NUCLEOTIDE SEQUENCE [LARGE SCALE GENOMIC DNA]</scope>
</reference>
<dbReference type="SMART" id="SM00906">
    <property type="entry name" value="Fungal_trans"/>
    <property type="match status" value="1"/>
</dbReference>
<evidence type="ECO:0000256" key="4">
    <source>
        <dbReference type="SAM" id="MobiDB-lite"/>
    </source>
</evidence>
<dbReference type="PANTHER" id="PTHR47424">
    <property type="entry name" value="REGULATORY PROTEIN GAL4"/>
    <property type="match status" value="1"/>
</dbReference>
<comment type="caution">
    <text evidence="6">The sequence shown here is derived from an EMBL/GenBank/DDBJ whole genome shotgun (WGS) entry which is preliminary data.</text>
</comment>
<feature type="domain" description="Xylanolytic transcriptional activator regulatory" evidence="5">
    <location>
        <begin position="252"/>
        <end position="322"/>
    </location>
</feature>
<feature type="compositionally biased region" description="Polar residues" evidence="4">
    <location>
        <begin position="17"/>
        <end position="47"/>
    </location>
</feature>
<dbReference type="AlphaFoldDB" id="A0A9P0EIM3"/>
<dbReference type="InterPro" id="IPR007219">
    <property type="entry name" value="XnlR_reg_dom"/>
</dbReference>
<reference evidence="6 7" key="2">
    <citation type="submission" date="2021-10" db="EMBL/GenBank/DDBJ databases">
        <authorList>
            <person name="Piombo E."/>
        </authorList>
    </citation>
    <scope>NUCLEOTIDE SEQUENCE [LARGE SCALE GENOMIC DNA]</scope>
</reference>
<feature type="region of interest" description="Disordered" evidence="4">
    <location>
        <begin position="1"/>
        <end position="49"/>
    </location>
</feature>